<evidence type="ECO:0000256" key="1">
    <source>
        <dbReference type="ARBA" id="ARBA00008645"/>
    </source>
</evidence>
<comment type="similarity">
    <text evidence="1 7">Belongs to the AB hydrolase superfamily.</text>
</comment>
<sequence length="412" mass="45065">MSDFQRSFAKAKLAALPFQSPLHAEEDEEEDEGEDECGHWRPSPDPFQDDDSSSSASSASSTGTIIPSPSKNLFARPKFSTGRRTLDPLPWNDYFTRELYLNVSRPTENVIFHAYVVPPTKGPLLVTHHGAGSSGLSFALFALEVRKTLPNAGVLSLDARGHGETVVKHLGSQSNNADLDLSLETLSQDLLDVIHMTQTQLVWPELPRLVLIGHSLGGAVVTNIAVAGKLGNAVLGYAVLDVVEGSAIDALQSMHSYLSTRPKSFPSIASGIEWHTRSRTIRNSTSARISVPSLLRREPSNASNQWTWRTDLAATQPYWEGWFAGLSRKFLAAKGGKLLLLAGTDRLDKELMIGQMQGKYQLQVFPEAGHFIHEDQAEKTAMIVADFYRRNDTTALVLPPKVGAISKPKTLA</sequence>
<evidence type="ECO:0000256" key="2">
    <source>
        <dbReference type="ARBA" id="ARBA00020672"/>
    </source>
</evidence>
<evidence type="ECO:0000259" key="10">
    <source>
        <dbReference type="Pfam" id="PF12697"/>
    </source>
</evidence>
<dbReference type="PANTHER" id="PTHR14189:SF0">
    <property type="entry name" value="PROTEIN PHOSPHATASE METHYLESTERASE 1"/>
    <property type="match status" value="1"/>
</dbReference>
<evidence type="ECO:0000256" key="8">
    <source>
        <dbReference type="PIRSR" id="PIRSR022950-1"/>
    </source>
</evidence>
<dbReference type="GO" id="GO:0051723">
    <property type="term" value="F:protein methylesterase activity"/>
    <property type="evidence" value="ECO:0007669"/>
    <property type="project" value="UniProtKB-EC"/>
</dbReference>
<evidence type="ECO:0000256" key="3">
    <source>
        <dbReference type="ARBA" id="ARBA00022487"/>
    </source>
</evidence>
<dbReference type="InterPro" id="IPR016812">
    <property type="entry name" value="PPase_methylesterase_euk"/>
</dbReference>
<feature type="active site" evidence="8">
    <location>
        <position position="215"/>
    </location>
</feature>
<proteinExistence type="inferred from homology"/>
<dbReference type="EC" id="3.1.1.-" evidence="7"/>
<feature type="active site" evidence="8">
    <location>
        <position position="241"/>
    </location>
</feature>
<reference evidence="11" key="1">
    <citation type="submission" date="2021-03" db="EMBL/GenBank/DDBJ databases">
        <authorList>
            <person name="Tagirdzhanova G."/>
        </authorList>
    </citation>
    <scope>NUCLEOTIDE SEQUENCE</scope>
</reference>
<evidence type="ECO:0000256" key="9">
    <source>
        <dbReference type="SAM" id="MobiDB-lite"/>
    </source>
</evidence>
<comment type="function">
    <text evidence="5">Demethylates proteins that have been reversibly carboxymethylated. Demethylates the phosphatase PP2A catalytic subunit.</text>
</comment>
<dbReference type="OrthoDB" id="194865at2759"/>
<feature type="compositionally biased region" description="Acidic residues" evidence="9">
    <location>
        <begin position="25"/>
        <end position="35"/>
    </location>
</feature>
<gene>
    <name evidence="11" type="primary">PPE1</name>
    <name evidence="11" type="ORF">ALECFALPRED_005413</name>
</gene>
<dbReference type="FunFam" id="3.40.50.1820:FF:000186">
    <property type="entry name" value="Protein phosphatase methylesterase 1"/>
    <property type="match status" value="1"/>
</dbReference>
<evidence type="ECO:0000256" key="5">
    <source>
        <dbReference type="ARBA" id="ARBA00024741"/>
    </source>
</evidence>
<dbReference type="InterPro" id="IPR000073">
    <property type="entry name" value="AB_hydrolase_1"/>
</dbReference>
<protein>
    <recommendedName>
        <fullName evidence="2 7">Protein phosphatase methylesterase 1</fullName>
        <shortName evidence="7">PME-1</shortName>
        <ecNumber evidence="7">3.1.1.-</ecNumber>
    </recommendedName>
</protein>
<feature type="active site" evidence="8">
    <location>
        <position position="370"/>
    </location>
</feature>
<dbReference type="PANTHER" id="PTHR14189">
    <property type="entry name" value="PROTEIN PHOSPHATASE METHYLESTERASE-1 RELATED"/>
    <property type="match status" value="1"/>
</dbReference>
<dbReference type="Gene3D" id="3.40.50.1820">
    <property type="entry name" value="alpha/beta hydrolase"/>
    <property type="match status" value="1"/>
</dbReference>
<dbReference type="SUPFAM" id="SSF53474">
    <property type="entry name" value="alpha/beta-Hydrolases"/>
    <property type="match status" value="1"/>
</dbReference>
<feature type="domain" description="AB hydrolase-1" evidence="10">
    <location>
        <begin position="126"/>
        <end position="381"/>
    </location>
</feature>
<dbReference type="AlphaFoldDB" id="A0A8H3IAK7"/>
<dbReference type="InterPro" id="IPR029058">
    <property type="entry name" value="AB_hydrolase_fold"/>
</dbReference>
<evidence type="ECO:0000256" key="7">
    <source>
        <dbReference type="PIRNR" id="PIRNR022950"/>
    </source>
</evidence>
<accession>A0A8H3IAK7</accession>
<dbReference type="EMBL" id="CAJPDR010000034">
    <property type="protein sequence ID" value="CAF9909215.1"/>
    <property type="molecule type" value="Genomic_DNA"/>
</dbReference>
<dbReference type="Pfam" id="PF12697">
    <property type="entry name" value="Abhydrolase_6"/>
    <property type="match status" value="1"/>
</dbReference>
<evidence type="ECO:0000313" key="11">
    <source>
        <dbReference type="EMBL" id="CAF9909215.1"/>
    </source>
</evidence>
<dbReference type="PIRSF" id="PIRSF022950">
    <property type="entry name" value="PPase_methylesterase_euk"/>
    <property type="match status" value="1"/>
</dbReference>
<keyword evidence="3 7" id="KW-0719">Serine esterase</keyword>
<evidence type="ECO:0000256" key="6">
    <source>
        <dbReference type="ARBA" id="ARBA00049203"/>
    </source>
</evidence>
<organism evidence="11 12">
    <name type="scientific">Alectoria fallacina</name>
    <dbReference type="NCBI Taxonomy" id="1903189"/>
    <lineage>
        <taxon>Eukaryota</taxon>
        <taxon>Fungi</taxon>
        <taxon>Dikarya</taxon>
        <taxon>Ascomycota</taxon>
        <taxon>Pezizomycotina</taxon>
        <taxon>Lecanoromycetes</taxon>
        <taxon>OSLEUM clade</taxon>
        <taxon>Lecanoromycetidae</taxon>
        <taxon>Lecanorales</taxon>
        <taxon>Lecanorineae</taxon>
        <taxon>Parmeliaceae</taxon>
        <taxon>Alectoria</taxon>
    </lineage>
</organism>
<comment type="catalytic activity">
    <reaction evidence="6">
        <text>[phosphatase 2A protein]-C-terminal L-leucine methyl ester + H2O = [phosphatase 2A protein]-C-terminal L-leucine + methanol + H(+)</text>
        <dbReference type="Rhea" id="RHEA:48548"/>
        <dbReference type="Rhea" id="RHEA-COMP:12134"/>
        <dbReference type="Rhea" id="RHEA-COMP:12135"/>
        <dbReference type="ChEBI" id="CHEBI:15377"/>
        <dbReference type="ChEBI" id="CHEBI:15378"/>
        <dbReference type="ChEBI" id="CHEBI:17790"/>
        <dbReference type="ChEBI" id="CHEBI:90516"/>
        <dbReference type="ChEBI" id="CHEBI:90517"/>
        <dbReference type="EC" id="3.1.1.89"/>
    </reaction>
</comment>
<dbReference type="Proteomes" id="UP000664203">
    <property type="component" value="Unassembled WGS sequence"/>
</dbReference>
<name>A0A8H3IAK7_9LECA</name>
<evidence type="ECO:0000256" key="4">
    <source>
        <dbReference type="ARBA" id="ARBA00022801"/>
    </source>
</evidence>
<keyword evidence="12" id="KW-1185">Reference proteome</keyword>
<feature type="region of interest" description="Disordered" evidence="9">
    <location>
        <begin position="19"/>
        <end position="79"/>
    </location>
</feature>
<feature type="compositionally biased region" description="Low complexity" evidence="9">
    <location>
        <begin position="53"/>
        <end position="70"/>
    </location>
</feature>
<evidence type="ECO:0000313" key="12">
    <source>
        <dbReference type="Proteomes" id="UP000664203"/>
    </source>
</evidence>
<comment type="caution">
    <text evidence="11">The sequence shown here is derived from an EMBL/GenBank/DDBJ whole genome shotgun (WGS) entry which is preliminary data.</text>
</comment>
<keyword evidence="4 7" id="KW-0378">Hydrolase</keyword>